<keyword evidence="3 7" id="KW-0812">Transmembrane</keyword>
<dbReference type="Pfam" id="PF13491">
    <property type="entry name" value="FtsK_4TM"/>
    <property type="match status" value="1"/>
</dbReference>
<organism evidence="9 10">
    <name type="scientific">Tectimicrobiota bacterium</name>
    <dbReference type="NCBI Taxonomy" id="2528274"/>
    <lineage>
        <taxon>Bacteria</taxon>
        <taxon>Pseudomonadati</taxon>
        <taxon>Nitrospinota/Tectimicrobiota group</taxon>
        <taxon>Candidatus Tectimicrobiota</taxon>
    </lineage>
</organism>
<evidence type="ECO:0000313" key="9">
    <source>
        <dbReference type="EMBL" id="MBI3015969.1"/>
    </source>
</evidence>
<accession>A0A932M1Y0</accession>
<dbReference type="Proteomes" id="UP000741360">
    <property type="component" value="Unassembled WGS sequence"/>
</dbReference>
<feature type="transmembrane region" description="Helical" evidence="7">
    <location>
        <begin position="107"/>
        <end position="128"/>
    </location>
</feature>
<keyword evidence="4 7" id="KW-1133">Transmembrane helix</keyword>
<name>A0A932M1Y0_UNCTE</name>
<evidence type="ECO:0000259" key="8">
    <source>
        <dbReference type="Pfam" id="PF13491"/>
    </source>
</evidence>
<evidence type="ECO:0000256" key="3">
    <source>
        <dbReference type="ARBA" id="ARBA00022692"/>
    </source>
</evidence>
<evidence type="ECO:0000313" key="10">
    <source>
        <dbReference type="Proteomes" id="UP000741360"/>
    </source>
</evidence>
<dbReference type="InterPro" id="IPR025199">
    <property type="entry name" value="FtsK_4TM"/>
</dbReference>
<reference evidence="9" key="1">
    <citation type="submission" date="2020-07" db="EMBL/GenBank/DDBJ databases">
        <title>Huge and variable diversity of episymbiotic CPR bacteria and DPANN archaea in groundwater ecosystems.</title>
        <authorList>
            <person name="He C.Y."/>
            <person name="Keren R."/>
            <person name="Whittaker M."/>
            <person name="Farag I.F."/>
            <person name="Doudna J."/>
            <person name="Cate J.H.D."/>
            <person name="Banfield J.F."/>
        </authorList>
    </citation>
    <scope>NUCLEOTIDE SEQUENCE</scope>
    <source>
        <strain evidence="9">NC_groundwater_717_Ag_S-0.2um_59_8</strain>
    </source>
</reference>
<keyword evidence="2" id="KW-1003">Cell membrane</keyword>
<feature type="transmembrane region" description="Helical" evidence="7">
    <location>
        <begin position="163"/>
        <end position="183"/>
    </location>
</feature>
<dbReference type="EMBL" id="JACPSX010000253">
    <property type="protein sequence ID" value="MBI3015969.1"/>
    <property type="molecule type" value="Genomic_DNA"/>
</dbReference>
<keyword evidence="5 7" id="KW-0472">Membrane</keyword>
<comment type="subcellular location">
    <subcellularLocation>
        <location evidence="1">Cell membrane</location>
        <topology evidence="1">Multi-pass membrane protein</topology>
    </subcellularLocation>
</comment>
<feature type="domain" description="DNA translocase FtsK 4TM region" evidence="8">
    <location>
        <begin position="22"/>
        <end position="186"/>
    </location>
</feature>
<feature type="region of interest" description="Disordered" evidence="6">
    <location>
        <begin position="206"/>
        <end position="230"/>
    </location>
</feature>
<evidence type="ECO:0000256" key="6">
    <source>
        <dbReference type="SAM" id="MobiDB-lite"/>
    </source>
</evidence>
<evidence type="ECO:0000256" key="2">
    <source>
        <dbReference type="ARBA" id="ARBA00022475"/>
    </source>
</evidence>
<gene>
    <name evidence="9" type="ORF">HYY65_13140</name>
</gene>
<evidence type="ECO:0000256" key="4">
    <source>
        <dbReference type="ARBA" id="ARBA00022989"/>
    </source>
</evidence>
<protein>
    <submittedName>
        <fullName evidence="9">DNA translocase FtsK 4TM domain-containing protein</fullName>
    </submittedName>
</protein>
<feature type="non-terminal residue" evidence="9">
    <location>
        <position position="230"/>
    </location>
</feature>
<comment type="caution">
    <text evidence="9">The sequence shown here is derived from an EMBL/GenBank/DDBJ whole genome shotgun (WGS) entry which is preliminary data.</text>
</comment>
<evidence type="ECO:0000256" key="5">
    <source>
        <dbReference type="ARBA" id="ARBA00023136"/>
    </source>
</evidence>
<feature type="transmembrane region" description="Helical" evidence="7">
    <location>
        <begin position="69"/>
        <end position="95"/>
    </location>
</feature>
<dbReference type="GO" id="GO:0005886">
    <property type="term" value="C:plasma membrane"/>
    <property type="evidence" value="ECO:0007669"/>
    <property type="project" value="UniProtKB-SubCell"/>
</dbReference>
<evidence type="ECO:0000256" key="1">
    <source>
        <dbReference type="ARBA" id="ARBA00004651"/>
    </source>
</evidence>
<dbReference type="AlphaFoldDB" id="A0A932M1Y0"/>
<proteinExistence type="predicted"/>
<evidence type="ECO:0000256" key="7">
    <source>
        <dbReference type="SAM" id="Phobius"/>
    </source>
</evidence>
<feature type="transmembrane region" description="Helical" evidence="7">
    <location>
        <begin position="27"/>
        <end position="49"/>
    </location>
</feature>
<sequence length="230" mass="24886">MSKGIRVKSYENVDGHHRRSWRRRREVTGFLCFVVGIFLFMILISFHAGDPSIGEYFSSNMAVENYGGIVGARLAGLLVNLLGGAAALLPVFSLFGAIRFWSRPGGGVLILVVSSLGLLVAIDAFFHLRFPGDPVFRSGFESGGIVGSLLGRFVLTLFGRPGSYLLVLAAGFLSFMGVTGLSFRSLGLGFLRLASYFRQVARAIREKRKKKKAREPRPQASPLSAASGGP</sequence>